<gene>
    <name evidence="1" type="ORF">P174DRAFT_154278</name>
</gene>
<proteinExistence type="predicted"/>
<name>A0A2I1CEU2_ASPN1</name>
<dbReference type="VEuPathDB" id="FungiDB:P174DRAFT_154278"/>
<dbReference type="GeneID" id="36528503"/>
<evidence type="ECO:0000313" key="2">
    <source>
        <dbReference type="Proteomes" id="UP000234474"/>
    </source>
</evidence>
<comment type="caution">
    <text evidence="1">The sequence shown here is derived from an EMBL/GenBank/DDBJ whole genome shotgun (WGS) entry which is preliminary data.</text>
</comment>
<accession>A0A2I1CEU2</accession>
<dbReference type="AlphaFoldDB" id="A0A2I1CEU2"/>
<organism evidence="1 2">
    <name type="scientific">Aspergillus novofumigatus (strain IBT 16806)</name>
    <dbReference type="NCBI Taxonomy" id="1392255"/>
    <lineage>
        <taxon>Eukaryota</taxon>
        <taxon>Fungi</taxon>
        <taxon>Dikarya</taxon>
        <taxon>Ascomycota</taxon>
        <taxon>Pezizomycotina</taxon>
        <taxon>Eurotiomycetes</taxon>
        <taxon>Eurotiomycetidae</taxon>
        <taxon>Eurotiales</taxon>
        <taxon>Aspergillaceae</taxon>
        <taxon>Aspergillus</taxon>
        <taxon>Aspergillus subgen. Fumigati</taxon>
    </lineage>
</organism>
<dbReference type="EMBL" id="MSZS01000003">
    <property type="protein sequence ID" value="PKX96153.1"/>
    <property type="molecule type" value="Genomic_DNA"/>
</dbReference>
<sequence length="76" mass="8701">MTKANYFVLALSALSWLISIPVWDTPYLYLYQTLVPVESCPRCPSRGAENRILYPPDDIAYLPVNILIVTGRIWND</sequence>
<dbReference type="RefSeq" id="XP_024684748.1">
    <property type="nucleotide sequence ID" value="XM_024821177.1"/>
</dbReference>
<keyword evidence="2" id="KW-1185">Reference proteome</keyword>
<reference evidence="2" key="1">
    <citation type="journal article" date="2018" name="Proc. Natl. Acad. Sci. U.S.A.">
        <title>Linking secondary metabolites to gene clusters through genome sequencing of six diverse Aspergillus species.</title>
        <authorList>
            <person name="Kaerboelling I."/>
            <person name="Vesth T.C."/>
            <person name="Frisvad J.C."/>
            <person name="Nybo J.L."/>
            <person name="Theobald S."/>
            <person name="Kuo A."/>
            <person name="Bowyer P."/>
            <person name="Matsuda Y."/>
            <person name="Mondo S."/>
            <person name="Lyhne E.K."/>
            <person name="Kogle M.E."/>
            <person name="Clum A."/>
            <person name="Lipzen A."/>
            <person name="Salamov A."/>
            <person name="Ngan C.Y."/>
            <person name="Daum C."/>
            <person name="Chiniquy J."/>
            <person name="Barry K."/>
            <person name="LaButti K."/>
            <person name="Haridas S."/>
            <person name="Simmons B.A."/>
            <person name="Magnuson J.K."/>
            <person name="Mortensen U.H."/>
            <person name="Larsen T.O."/>
            <person name="Grigoriev I.V."/>
            <person name="Baker S.E."/>
            <person name="Andersen M.R."/>
        </authorList>
    </citation>
    <scope>NUCLEOTIDE SEQUENCE [LARGE SCALE GENOMIC DNA]</scope>
    <source>
        <strain evidence="2">IBT 16806</strain>
    </source>
</reference>
<dbReference type="Proteomes" id="UP000234474">
    <property type="component" value="Unassembled WGS sequence"/>
</dbReference>
<protein>
    <submittedName>
        <fullName evidence="1">Uncharacterized protein</fullName>
    </submittedName>
</protein>
<evidence type="ECO:0000313" key="1">
    <source>
        <dbReference type="EMBL" id="PKX96153.1"/>
    </source>
</evidence>